<evidence type="ECO:0000313" key="2">
    <source>
        <dbReference type="EMBL" id="KAK7363386.1"/>
    </source>
</evidence>
<protein>
    <recommendedName>
        <fullName evidence="1">F-box protein At3g26010-like beta-propeller domain-containing protein</fullName>
    </recommendedName>
</protein>
<dbReference type="PANTHER" id="PTHR35546:SF130">
    <property type="entry name" value="EXPRESSED PROTEIN"/>
    <property type="match status" value="1"/>
</dbReference>
<keyword evidence="3" id="KW-1185">Reference proteome</keyword>
<organism evidence="2 3">
    <name type="scientific">Canavalia gladiata</name>
    <name type="common">Sword bean</name>
    <name type="synonym">Dolichos gladiatus</name>
    <dbReference type="NCBI Taxonomy" id="3824"/>
    <lineage>
        <taxon>Eukaryota</taxon>
        <taxon>Viridiplantae</taxon>
        <taxon>Streptophyta</taxon>
        <taxon>Embryophyta</taxon>
        <taxon>Tracheophyta</taxon>
        <taxon>Spermatophyta</taxon>
        <taxon>Magnoliopsida</taxon>
        <taxon>eudicotyledons</taxon>
        <taxon>Gunneridae</taxon>
        <taxon>Pentapetalae</taxon>
        <taxon>rosids</taxon>
        <taxon>fabids</taxon>
        <taxon>Fabales</taxon>
        <taxon>Fabaceae</taxon>
        <taxon>Papilionoideae</taxon>
        <taxon>50 kb inversion clade</taxon>
        <taxon>NPAAA clade</taxon>
        <taxon>indigoferoid/millettioid clade</taxon>
        <taxon>Phaseoleae</taxon>
        <taxon>Canavalia</taxon>
    </lineage>
</organism>
<dbReference type="InterPro" id="IPR055290">
    <property type="entry name" value="At3g26010-like"/>
</dbReference>
<evidence type="ECO:0000313" key="3">
    <source>
        <dbReference type="Proteomes" id="UP001367508"/>
    </source>
</evidence>
<feature type="domain" description="F-box protein At3g26010-like beta-propeller" evidence="1">
    <location>
        <begin position="56"/>
        <end position="284"/>
    </location>
</feature>
<gene>
    <name evidence="2" type="ORF">VNO77_05527</name>
</gene>
<dbReference type="PANTHER" id="PTHR35546">
    <property type="entry name" value="F-BOX PROTEIN INTERACTION DOMAIN PROTEIN-RELATED"/>
    <property type="match status" value="1"/>
</dbReference>
<dbReference type="InterPro" id="IPR056592">
    <property type="entry name" value="Beta-prop_At3g26010-like"/>
</dbReference>
<dbReference type="EMBL" id="JAYMYQ010000001">
    <property type="protein sequence ID" value="KAK7363386.1"/>
    <property type="molecule type" value="Genomic_DNA"/>
</dbReference>
<dbReference type="Pfam" id="PF24750">
    <property type="entry name" value="b-prop_At3g26010-like"/>
    <property type="match status" value="1"/>
</dbReference>
<dbReference type="Proteomes" id="UP001367508">
    <property type="component" value="Unassembled WGS sequence"/>
</dbReference>
<reference evidence="2 3" key="1">
    <citation type="submission" date="2024-01" db="EMBL/GenBank/DDBJ databases">
        <title>The genomes of 5 underutilized Papilionoideae crops provide insights into root nodulation and disease resistanc.</title>
        <authorList>
            <person name="Jiang F."/>
        </authorList>
    </citation>
    <scope>NUCLEOTIDE SEQUENCE [LARGE SCALE GENOMIC DNA]</scope>
    <source>
        <strain evidence="2">LVBAO_FW01</strain>
        <tissue evidence="2">Leaves</tissue>
    </source>
</reference>
<evidence type="ECO:0000259" key="1">
    <source>
        <dbReference type="Pfam" id="PF24750"/>
    </source>
</evidence>
<dbReference type="AlphaFoldDB" id="A0AAN9N0K2"/>
<sequence length="365" mass="41812">MKDHQHHEKQYYFNFLSTRNLLIIFPPTNTIHLSNLQIQTLLSPTPQFDNPDDVTKKDILGCSNGLLLSRQNRVYSVTNPITKNRLQLASLPPFTSQNRRDRALEGFVCEPYYRVEGNTNRVIINLDPPRFKVVRVPYFDGTANQFLYGVTKYEFEVVAFSSETGQWSTKMVSCPKGFTQINLWEPAVAHEGKLYFMGKTNVAVYDPFNNEERCDTIDYPINLYQRGVPGRCHVGVCCGKIRICALCLATTTPTGPVETRISVWELEHNLGWRLVHSTYLPRVRMKECIRPELGRVRAVDLVGTGTHVRGFHPLHGDVVFFQYFHRIFVGNLKTNQFETVGYGIHSLQSISFHQPCWPTPLSSIL</sequence>
<comment type="caution">
    <text evidence="2">The sequence shown here is derived from an EMBL/GenBank/DDBJ whole genome shotgun (WGS) entry which is preliminary data.</text>
</comment>
<accession>A0AAN9N0K2</accession>
<name>A0AAN9N0K2_CANGL</name>
<proteinExistence type="predicted"/>